<evidence type="ECO:0000256" key="1">
    <source>
        <dbReference type="ARBA" id="ARBA00005495"/>
    </source>
</evidence>
<dbReference type="GO" id="GO:0016846">
    <property type="term" value="F:carbon-sulfur lyase activity"/>
    <property type="evidence" value="ECO:0007669"/>
    <property type="project" value="InterPro"/>
</dbReference>
<dbReference type="GO" id="GO:0046872">
    <property type="term" value="F:metal ion binding"/>
    <property type="evidence" value="ECO:0007669"/>
    <property type="project" value="UniProtKB-KW"/>
</dbReference>
<dbReference type="Gene3D" id="3.90.1590.10">
    <property type="entry name" value="glutathione-dependent formaldehyde- activating enzyme (gfa)"/>
    <property type="match status" value="1"/>
</dbReference>
<reference evidence="6" key="2">
    <citation type="journal article" date="2020" name="Microorganisms">
        <title>Osmotic Adaptation and Compatible Solute Biosynthesis of Phototrophic Bacteria as Revealed from Genome Analyses.</title>
        <authorList>
            <person name="Imhoff J.F."/>
            <person name="Rahn T."/>
            <person name="Kunzel S."/>
            <person name="Keller A."/>
            <person name="Neulinger S.C."/>
        </authorList>
    </citation>
    <scope>NUCLEOTIDE SEQUENCE</scope>
    <source>
        <strain evidence="6">DSM 9154</strain>
    </source>
</reference>
<evidence type="ECO:0000259" key="5">
    <source>
        <dbReference type="PROSITE" id="PS51891"/>
    </source>
</evidence>
<dbReference type="RefSeq" id="WP_027288572.1">
    <property type="nucleotide sequence ID" value="NZ_NRRE01000018.1"/>
</dbReference>
<feature type="domain" description="CENP-V/GFA" evidence="5">
    <location>
        <begin position="8"/>
        <end position="115"/>
    </location>
</feature>
<dbReference type="AlphaFoldDB" id="A0A934UZL9"/>
<evidence type="ECO:0000256" key="2">
    <source>
        <dbReference type="ARBA" id="ARBA00022723"/>
    </source>
</evidence>
<dbReference type="PROSITE" id="PS51891">
    <property type="entry name" value="CENP_V_GFA"/>
    <property type="match status" value="1"/>
</dbReference>
<keyword evidence="4" id="KW-0456">Lyase</keyword>
<comment type="caution">
    <text evidence="6">The sequence shown here is derived from an EMBL/GenBank/DDBJ whole genome shotgun (WGS) entry which is preliminary data.</text>
</comment>
<name>A0A934UZL9_9PROT</name>
<dbReference type="EMBL" id="NRRE01000018">
    <property type="protein sequence ID" value="MBK1696656.1"/>
    <property type="molecule type" value="Genomic_DNA"/>
</dbReference>
<evidence type="ECO:0000256" key="4">
    <source>
        <dbReference type="ARBA" id="ARBA00023239"/>
    </source>
</evidence>
<keyword evidence="3" id="KW-0862">Zinc</keyword>
<protein>
    <submittedName>
        <fullName evidence="6">Aldehyde-activating protein</fullName>
    </submittedName>
</protein>
<dbReference type="Pfam" id="PF04828">
    <property type="entry name" value="GFA"/>
    <property type="match status" value="1"/>
</dbReference>
<accession>A0A934UZL9</accession>
<organism evidence="6 7">
    <name type="scientific">Rhodovibrio salinarum</name>
    <dbReference type="NCBI Taxonomy" id="1087"/>
    <lineage>
        <taxon>Bacteria</taxon>
        <taxon>Pseudomonadati</taxon>
        <taxon>Pseudomonadota</taxon>
        <taxon>Alphaproteobacteria</taxon>
        <taxon>Rhodospirillales</taxon>
        <taxon>Rhodovibrionaceae</taxon>
        <taxon>Rhodovibrio</taxon>
    </lineage>
</organism>
<dbReference type="PANTHER" id="PTHR33337:SF40">
    <property type="entry name" value="CENP-V_GFA DOMAIN-CONTAINING PROTEIN-RELATED"/>
    <property type="match status" value="1"/>
</dbReference>
<dbReference type="Proteomes" id="UP000778970">
    <property type="component" value="Unassembled WGS sequence"/>
</dbReference>
<comment type="similarity">
    <text evidence="1">Belongs to the Gfa family.</text>
</comment>
<sequence length="134" mass="14311">MTGGTGSHTGGCLCGQVRYRVDAPIGDVAHCHCTMCRRASGAVAVTWFTVQPDAFTLTTGQLRSWQSSPGATRGFCPGCGCQITFQTDAAAGELDVTLATLDDADRHPAQRHIWTDSRLSWLTLDPDLPESGQE</sequence>
<dbReference type="InterPro" id="IPR006913">
    <property type="entry name" value="CENP-V/GFA"/>
</dbReference>
<evidence type="ECO:0000313" key="6">
    <source>
        <dbReference type="EMBL" id="MBK1696656.1"/>
    </source>
</evidence>
<dbReference type="PANTHER" id="PTHR33337">
    <property type="entry name" value="GFA DOMAIN-CONTAINING PROTEIN"/>
    <property type="match status" value="1"/>
</dbReference>
<proteinExistence type="inferred from homology"/>
<evidence type="ECO:0000256" key="3">
    <source>
        <dbReference type="ARBA" id="ARBA00022833"/>
    </source>
</evidence>
<evidence type="ECO:0000313" key="7">
    <source>
        <dbReference type="Proteomes" id="UP000778970"/>
    </source>
</evidence>
<keyword evidence="2" id="KW-0479">Metal-binding</keyword>
<gene>
    <name evidence="6" type="ORF">CKO21_05305</name>
</gene>
<keyword evidence="7" id="KW-1185">Reference proteome</keyword>
<reference evidence="6" key="1">
    <citation type="submission" date="2017-08" db="EMBL/GenBank/DDBJ databases">
        <authorList>
            <person name="Imhoff J.F."/>
            <person name="Rahn T."/>
            <person name="Kuenzel S."/>
            <person name="Neulinger S.C."/>
        </authorList>
    </citation>
    <scope>NUCLEOTIDE SEQUENCE</scope>
    <source>
        <strain evidence="6">DSM 9154</strain>
    </source>
</reference>
<dbReference type="InterPro" id="IPR011057">
    <property type="entry name" value="Mss4-like_sf"/>
</dbReference>
<dbReference type="SUPFAM" id="SSF51316">
    <property type="entry name" value="Mss4-like"/>
    <property type="match status" value="1"/>
</dbReference>